<dbReference type="GO" id="GO:0034455">
    <property type="term" value="C:t-UTP complex"/>
    <property type="evidence" value="ECO:0007669"/>
    <property type="project" value="TreeGrafter"/>
</dbReference>
<keyword evidence="5 7" id="KW-0539">Nucleus</keyword>
<accession>A0A553NSB7</accession>
<dbReference type="InterPro" id="IPR056473">
    <property type="entry name" value="HEAT_Utp10/HEAT1"/>
</dbReference>
<evidence type="ECO:0000313" key="9">
    <source>
        <dbReference type="EMBL" id="TRY68333.1"/>
    </source>
</evidence>
<keyword evidence="6 7" id="KW-0687">Ribonucleoprotein</keyword>
<dbReference type="GO" id="GO:0032040">
    <property type="term" value="C:small-subunit processome"/>
    <property type="evidence" value="ECO:0007669"/>
    <property type="project" value="TreeGrafter"/>
</dbReference>
<dbReference type="PANTHER" id="PTHR13457">
    <property type="entry name" value="BAP28"/>
    <property type="match status" value="1"/>
</dbReference>
<comment type="subcellular location">
    <subcellularLocation>
        <location evidence="1 7">Nucleus</location>
        <location evidence="1 7">Nucleolus</location>
    </subcellularLocation>
</comment>
<dbReference type="SMART" id="SM01036">
    <property type="entry name" value="BP28CT"/>
    <property type="match status" value="1"/>
</dbReference>
<dbReference type="Pfam" id="PF08146">
    <property type="entry name" value="BP28CT"/>
    <property type="match status" value="1"/>
</dbReference>
<dbReference type="EMBL" id="VCGU01000010">
    <property type="protein sequence ID" value="TRY68333.1"/>
    <property type="molecule type" value="Genomic_DNA"/>
</dbReference>
<evidence type="ECO:0000256" key="1">
    <source>
        <dbReference type="ARBA" id="ARBA00004604"/>
    </source>
</evidence>
<dbReference type="OrthoDB" id="6382435at2759"/>
<comment type="similarity">
    <text evidence="2 7">Belongs to the HEATR1/UTP10 family.</text>
</comment>
<dbReference type="Proteomes" id="UP000318571">
    <property type="component" value="Chromosome 1"/>
</dbReference>
<protein>
    <recommendedName>
        <fullName evidence="7">HEAT repeat-containing protein 1</fullName>
    </recommendedName>
</protein>
<dbReference type="InterPro" id="IPR016024">
    <property type="entry name" value="ARM-type_fold"/>
</dbReference>
<name>A0A553NSB7_TIGCA</name>
<gene>
    <name evidence="9" type="ORF">TCAL_03802</name>
</gene>
<keyword evidence="10" id="KW-1185">Reference proteome</keyword>
<comment type="function">
    <text evidence="7">Involved in nucleolar processing of pre-18S ribosomal RNA.</text>
</comment>
<feature type="domain" description="BP28 C-terminal" evidence="8">
    <location>
        <begin position="1774"/>
        <end position="1923"/>
    </location>
</feature>
<evidence type="ECO:0000256" key="3">
    <source>
        <dbReference type="ARBA" id="ARBA00022517"/>
    </source>
</evidence>
<evidence type="ECO:0000313" key="10">
    <source>
        <dbReference type="Proteomes" id="UP000318571"/>
    </source>
</evidence>
<comment type="caution">
    <text evidence="9">The sequence shown here is derived from an EMBL/GenBank/DDBJ whole genome shotgun (WGS) entry which is preliminary data.</text>
</comment>
<reference evidence="9 10" key="1">
    <citation type="journal article" date="2018" name="Nat. Ecol. Evol.">
        <title>Genomic signatures of mitonuclear coevolution across populations of Tigriopus californicus.</title>
        <authorList>
            <person name="Barreto F.S."/>
            <person name="Watson E.T."/>
            <person name="Lima T.G."/>
            <person name="Willett C.S."/>
            <person name="Edmands S."/>
            <person name="Li W."/>
            <person name="Burton R.S."/>
        </authorList>
    </citation>
    <scope>NUCLEOTIDE SEQUENCE [LARGE SCALE GENOMIC DNA]</scope>
    <source>
        <strain evidence="9 10">San Diego</strain>
    </source>
</reference>
<dbReference type="GO" id="GO:0030686">
    <property type="term" value="C:90S preribosome"/>
    <property type="evidence" value="ECO:0007669"/>
    <property type="project" value="TreeGrafter"/>
</dbReference>
<dbReference type="InterPro" id="IPR040191">
    <property type="entry name" value="UTP10"/>
</dbReference>
<dbReference type="InterPro" id="IPR012954">
    <property type="entry name" value="BP28_C_dom"/>
</dbReference>
<dbReference type="OMA" id="QCIRICA"/>
<evidence type="ECO:0000256" key="4">
    <source>
        <dbReference type="ARBA" id="ARBA00022552"/>
    </source>
</evidence>
<dbReference type="GO" id="GO:0045943">
    <property type="term" value="P:positive regulation of transcription by RNA polymerase I"/>
    <property type="evidence" value="ECO:0007669"/>
    <property type="project" value="TreeGrafter"/>
</dbReference>
<evidence type="ECO:0000256" key="7">
    <source>
        <dbReference type="RuleBase" id="RU367065"/>
    </source>
</evidence>
<dbReference type="Pfam" id="PF23243">
    <property type="entry name" value="HEAT_HEATR1"/>
    <property type="match status" value="1"/>
</dbReference>
<keyword evidence="4 7" id="KW-0698">rRNA processing</keyword>
<dbReference type="SUPFAM" id="SSF48371">
    <property type="entry name" value="ARM repeat"/>
    <property type="match status" value="1"/>
</dbReference>
<keyword evidence="3 7" id="KW-0690">Ribosome biogenesis</keyword>
<evidence type="ECO:0000256" key="2">
    <source>
        <dbReference type="ARBA" id="ARBA00010559"/>
    </source>
</evidence>
<dbReference type="PANTHER" id="PTHR13457:SF1">
    <property type="entry name" value="HEAT REPEAT-CONTAINING PROTEIN 1"/>
    <property type="match status" value="1"/>
</dbReference>
<dbReference type="STRING" id="6832.A0A553NSB7"/>
<organism evidence="9 10">
    <name type="scientific">Tigriopus californicus</name>
    <name type="common">Marine copepod</name>
    <dbReference type="NCBI Taxonomy" id="6832"/>
    <lineage>
        <taxon>Eukaryota</taxon>
        <taxon>Metazoa</taxon>
        <taxon>Ecdysozoa</taxon>
        <taxon>Arthropoda</taxon>
        <taxon>Crustacea</taxon>
        <taxon>Multicrustacea</taxon>
        <taxon>Hexanauplia</taxon>
        <taxon>Copepoda</taxon>
        <taxon>Harpacticoida</taxon>
        <taxon>Harpacticidae</taxon>
        <taxon>Tigriopus</taxon>
    </lineage>
</organism>
<sequence>MTTSLSRQLERLKTPLTACNQEQVLHGTAPSLVEDVAGLDPKRLRLLALEAFDQLSTDCPALYPFRARLFPEDTDEPMEVDESEEDNEAQDLCDVYLMLSHAALRAPVQYLLQYLLTVHQLHAKDPEMFLWSLMPHFEFKIFNLAVTAVVQTLPKGQYPPWLNGFLQACHPATRVGLRKHAARDKGFFKVLCHLLNRTLRHRARYPDVDYDRHAHFFVSVVTSALDSGVTIDEHHVMGLMQVIVPCLKSNHGEFRATGATLMAHVLPKVTLKAKVVQRLLKVIRKCCSTNVDFVNLALWMILVKSQIEAVPMESALTCLGLLEVTIRDTWEGKSGRNNPEYHKKMLGVLALLLKRIDMADEEFSNGQDALVLLDLIHHGLGLIRPDLSFGIILIQTLRGAINHIKMEKDTSRSEQVRKCKDMMASLKTMFPEQYLQFSGQEMQEGDIMFLEGTVGDFPSSDEIAAKKILMDNPLIAEVRGVYLELQRAQQSPLVKENLKTHAASVKTLFSSVSPRFLILQITAEEMTKITCNLIRLYCLKPKVVSKIIPFICSEEFNTNTAIQKELKAHGIEVDLLLLQFLILPSDDYKVVLEASKKTWFFKNTEGLTQSILFSRQCNLKKPYQDFNKEVIEKLEKSLDASKFISLLDKVGNSLVLQSPGLITLLLLVASYQLSHARKTTRDHTADEVLQLLRICRDKLDCEVKQPPQEASNEIIGQAMEAQIVIDSAKTRTIPVKAIDYALESLRNVSFSELIAYKMFYAICAWKKLKHKVIVQDISDILFSSLDKDGRLDVFLSGLLTKPTDKNWNEDSKTNSRISPAMQDFALRELKTRCLKNPEMKKQVLGSKSNILPQLLAILAGESAKRRGHAMGILDCCYDAAASDGKSFKGFALLVHFFRDNRAAFLGDPENIQTLMAKFSKQNKNSLKVLRCLLELVLDFQVMGGTAVFLTPLFAKEDMIKICEHGYSLLESKTMKVDGDEDVADEEKKKTQALVKIVDYFLPTILYFTLEPQCWNFLDRVFQSSLPVDLNGNQVSLGSLALHAAGNAEITNPEVILPIYDLLIAFSTDVQQSDILIEAKALIGTFPLNGEHILNKLKNIWGQHFEADIALSRTSGRGRFSEIYGKDFPVSESKLVEQKWSRTFFVLETGGKAFGKEGEKLLKPLFALLGKALGQNESTETSYALDLILSQIHEILDSKSDSELSKLEATMVNPELLVQCIRICANPGTKSVALLILAKASTFNPEYVLQNSIQIFTFMGTHFLKIDSKQSFDVACQAIDIIIPHIQRVCQSKGPDKLHETSLSIITTFVDASVDMATHRFKIFLHKLIKCLGESDFLWVVTLLLLKTVGKKRTIIEGQKTKTMKFNQSEKLQQIQSLYSEFSAMVQIESVLRMMINLKNDNKEVRKMLKIGDPKDGQTATEEGLNSANEYDLIRLKMLNFVSSQLSSKYFIRQVIQALESGDQIHQNLHLLIQCSILSLETYEKTTKESRIHKHLIQLSERILEGALGVLPAKVFVALFNNLLANEFDTVRRKTLEVLNAKLQEGDELLLKEESLPNLLMAMTTLATGKVIVKGQELVESEMNQQLAILGVRSFAKAGGFDHGESLQKVASILSKASFFKTLPSANVKASTLLCLSEIFMSIGPLAVAHLMPFVVWILELMADVETIQMNPILFNSIILAIQKLMENFSGFLNPHFKSFIVATCSLSQIEVNPSDQTRHLSSRIRNLQSSLSQGIPSHSLLSICRDCFDDLKGQSECVSTLLSILRENVSTLTKEKAMAISAPFMDFFLHAFKYRETMKKKLPMEKINEVETNIIEAFLALTLKLSLDDFKPLFYRVFNLSLDAAESNIYGTITVFHITVEVAKKLKSLFEFISETLILKATNVLNHYFKAEKVIKNERLVLQLLLYIMESLQTIFTFNKIESILTKNYEDHVNSLLAFLGYEFFIPDHLDLFLNGLTSCLSQLALSTEDETQWKYLNYNVLLNLRSSSSVIRSAVLNIITQFVEKKGDEYMGVLPDAVTFLFETLEDEDPEIEKSSKRLIKRMEEVFGQSVESYFV</sequence>
<evidence type="ECO:0000259" key="8">
    <source>
        <dbReference type="SMART" id="SM01036"/>
    </source>
</evidence>
<evidence type="ECO:0000256" key="6">
    <source>
        <dbReference type="ARBA" id="ARBA00023274"/>
    </source>
</evidence>
<proteinExistence type="inferred from homology"/>
<dbReference type="GO" id="GO:0030515">
    <property type="term" value="F:snoRNA binding"/>
    <property type="evidence" value="ECO:0007669"/>
    <property type="project" value="TreeGrafter"/>
</dbReference>
<dbReference type="GO" id="GO:0000462">
    <property type="term" value="P:maturation of SSU-rRNA from tricistronic rRNA transcript (SSU-rRNA, 5.8S rRNA, LSU-rRNA)"/>
    <property type="evidence" value="ECO:0007669"/>
    <property type="project" value="TreeGrafter"/>
</dbReference>
<evidence type="ECO:0000256" key="5">
    <source>
        <dbReference type="ARBA" id="ARBA00023242"/>
    </source>
</evidence>